<feature type="region of interest" description="Disordered" evidence="1">
    <location>
        <begin position="44"/>
        <end position="93"/>
    </location>
</feature>
<sequence length="93" mass="10060">MGTRLRVRVRVFVGGSRGEEQETASVATAWRGGATLGLMDVETSSGHSAEQVAVDAAREGGRPRPGRAWQAETGVSRGQRRKRRRQASRARTA</sequence>
<gene>
    <name evidence="2" type="ORF">E2562_011583</name>
</gene>
<evidence type="ECO:0000256" key="1">
    <source>
        <dbReference type="SAM" id="MobiDB-lite"/>
    </source>
</evidence>
<dbReference type="AlphaFoldDB" id="A0A6G1DX13"/>
<reference evidence="2 3" key="1">
    <citation type="submission" date="2019-11" db="EMBL/GenBank/DDBJ databases">
        <title>Whole genome sequence of Oryza granulata.</title>
        <authorList>
            <person name="Li W."/>
        </authorList>
    </citation>
    <scope>NUCLEOTIDE SEQUENCE [LARGE SCALE GENOMIC DNA]</scope>
    <source>
        <strain evidence="3">cv. Menghai</strain>
        <tissue evidence="2">Leaf</tissue>
    </source>
</reference>
<dbReference type="EMBL" id="SPHZ02000005">
    <property type="protein sequence ID" value="KAF0916742.1"/>
    <property type="molecule type" value="Genomic_DNA"/>
</dbReference>
<accession>A0A6G1DX13</accession>
<name>A0A6G1DX13_9ORYZ</name>
<protein>
    <submittedName>
        <fullName evidence="2">Uncharacterized protein</fullName>
    </submittedName>
</protein>
<dbReference type="Proteomes" id="UP000479710">
    <property type="component" value="Unassembled WGS sequence"/>
</dbReference>
<organism evidence="2 3">
    <name type="scientific">Oryza meyeriana var. granulata</name>
    <dbReference type="NCBI Taxonomy" id="110450"/>
    <lineage>
        <taxon>Eukaryota</taxon>
        <taxon>Viridiplantae</taxon>
        <taxon>Streptophyta</taxon>
        <taxon>Embryophyta</taxon>
        <taxon>Tracheophyta</taxon>
        <taxon>Spermatophyta</taxon>
        <taxon>Magnoliopsida</taxon>
        <taxon>Liliopsida</taxon>
        <taxon>Poales</taxon>
        <taxon>Poaceae</taxon>
        <taxon>BOP clade</taxon>
        <taxon>Oryzoideae</taxon>
        <taxon>Oryzeae</taxon>
        <taxon>Oryzinae</taxon>
        <taxon>Oryza</taxon>
        <taxon>Oryza meyeriana</taxon>
    </lineage>
</organism>
<evidence type="ECO:0000313" key="3">
    <source>
        <dbReference type="Proteomes" id="UP000479710"/>
    </source>
</evidence>
<keyword evidence="3" id="KW-1185">Reference proteome</keyword>
<proteinExistence type="predicted"/>
<comment type="caution">
    <text evidence="2">The sequence shown here is derived from an EMBL/GenBank/DDBJ whole genome shotgun (WGS) entry which is preliminary data.</text>
</comment>
<evidence type="ECO:0000313" key="2">
    <source>
        <dbReference type="EMBL" id="KAF0916742.1"/>
    </source>
</evidence>
<feature type="compositionally biased region" description="Basic residues" evidence="1">
    <location>
        <begin position="78"/>
        <end position="93"/>
    </location>
</feature>